<feature type="chain" id="PRO_5017002129" description="Saposin B-type domain-containing protein" evidence="1">
    <location>
        <begin position="19"/>
        <end position="116"/>
    </location>
</feature>
<proteinExistence type="predicted"/>
<name>A0A368FZY4_ANCCA</name>
<keyword evidence="3" id="KW-1185">Reference proteome</keyword>
<evidence type="ECO:0008006" key="4">
    <source>
        <dbReference type="Google" id="ProtNLM"/>
    </source>
</evidence>
<evidence type="ECO:0000313" key="3">
    <source>
        <dbReference type="Proteomes" id="UP000252519"/>
    </source>
</evidence>
<dbReference type="EMBL" id="JOJR01000445">
    <property type="protein sequence ID" value="RCN37756.1"/>
    <property type="molecule type" value="Genomic_DNA"/>
</dbReference>
<comment type="caution">
    <text evidence="2">The sequence shown here is derived from an EMBL/GenBank/DDBJ whole genome shotgun (WGS) entry which is preliminary data.</text>
</comment>
<gene>
    <name evidence="2" type="ORF">ANCCAN_16349</name>
</gene>
<dbReference type="Proteomes" id="UP000252519">
    <property type="component" value="Unassembled WGS sequence"/>
</dbReference>
<dbReference type="AlphaFoldDB" id="A0A368FZY4"/>
<sequence>MNRLALIGFLTLCSLLSAEEQDQFPFPLMPSPACLMICSLTLKEYSENVTTNKIEEVAKWCNNYYKLGNEEEKKMIDEKCPKICDELKSALKNDKSLQKKLVKGRSERLQFCAKYN</sequence>
<evidence type="ECO:0000256" key="1">
    <source>
        <dbReference type="SAM" id="SignalP"/>
    </source>
</evidence>
<organism evidence="2 3">
    <name type="scientific">Ancylostoma caninum</name>
    <name type="common">Dog hookworm</name>
    <dbReference type="NCBI Taxonomy" id="29170"/>
    <lineage>
        <taxon>Eukaryota</taxon>
        <taxon>Metazoa</taxon>
        <taxon>Ecdysozoa</taxon>
        <taxon>Nematoda</taxon>
        <taxon>Chromadorea</taxon>
        <taxon>Rhabditida</taxon>
        <taxon>Rhabditina</taxon>
        <taxon>Rhabditomorpha</taxon>
        <taxon>Strongyloidea</taxon>
        <taxon>Ancylostomatidae</taxon>
        <taxon>Ancylostomatinae</taxon>
        <taxon>Ancylostoma</taxon>
    </lineage>
</organism>
<evidence type="ECO:0000313" key="2">
    <source>
        <dbReference type="EMBL" id="RCN37756.1"/>
    </source>
</evidence>
<protein>
    <recommendedName>
        <fullName evidence="4">Saposin B-type domain-containing protein</fullName>
    </recommendedName>
</protein>
<accession>A0A368FZY4</accession>
<reference evidence="2 3" key="1">
    <citation type="submission" date="2014-10" db="EMBL/GenBank/DDBJ databases">
        <title>Draft genome of the hookworm Ancylostoma caninum.</title>
        <authorList>
            <person name="Mitreva M."/>
        </authorList>
    </citation>
    <scope>NUCLEOTIDE SEQUENCE [LARGE SCALE GENOMIC DNA]</scope>
    <source>
        <strain evidence="2 3">Baltimore</strain>
    </source>
</reference>
<feature type="signal peptide" evidence="1">
    <location>
        <begin position="1"/>
        <end position="18"/>
    </location>
</feature>
<keyword evidence="1" id="KW-0732">Signal</keyword>
<dbReference type="OrthoDB" id="10375086at2759"/>